<dbReference type="Proteomes" id="UP001057402">
    <property type="component" value="Chromosome 2"/>
</dbReference>
<name>A0ACB9S0P1_9MYRT</name>
<comment type="caution">
    <text evidence="1">The sequence shown here is derived from an EMBL/GenBank/DDBJ whole genome shotgun (WGS) entry which is preliminary data.</text>
</comment>
<protein>
    <submittedName>
        <fullName evidence="1">Uncharacterized protein</fullName>
    </submittedName>
</protein>
<keyword evidence="2" id="KW-1185">Reference proteome</keyword>
<evidence type="ECO:0000313" key="2">
    <source>
        <dbReference type="Proteomes" id="UP001057402"/>
    </source>
</evidence>
<evidence type="ECO:0000313" key="1">
    <source>
        <dbReference type="EMBL" id="KAI4384272.1"/>
    </source>
</evidence>
<sequence length="119" mass="13104">MEGFLRSAEKELSALRRQQAEAMNLVRSTTEYYQSGAGRQKEGNPLQLFLIVKDILAMVDQACVEITRKQQQKAKTRTNSGTGSSSPESPPKRPGLRFPVLLPDFFAQKSGSSGSESEP</sequence>
<gene>
    <name evidence="1" type="ORF">MLD38_002448</name>
</gene>
<reference evidence="2" key="1">
    <citation type="journal article" date="2023" name="Front. Plant Sci.">
        <title>Chromosomal-level genome assembly of Melastoma candidum provides insights into trichome evolution.</title>
        <authorList>
            <person name="Zhong Y."/>
            <person name="Wu W."/>
            <person name="Sun C."/>
            <person name="Zou P."/>
            <person name="Liu Y."/>
            <person name="Dai S."/>
            <person name="Zhou R."/>
        </authorList>
    </citation>
    <scope>NUCLEOTIDE SEQUENCE [LARGE SCALE GENOMIC DNA]</scope>
</reference>
<dbReference type="EMBL" id="CM042881">
    <property type="protein sequence ID" value="KAI4384272.1"/>
    <property type="molecule type" value="Genomic_DNA"/>
</dbReference>
<organism evidence="1 2">
    <name type="scientific">Melastoma candidum</name>
    <dbReference type="NCBI Taxonomy" id="119954"/>
    <lineage>
        <taxon>Eukaryota</taxon>
        <taxon>Viridiplantae</taxon>
        <taxon>Streptophyta</taxon>
        <taxon>Embryophyta</taxon>
        <taxon>Tracheophyta</taxon>
        <taxon>Spermatophyta</taxon>
        <taxon>Magnoliopsida</taxon>
        <taxon>eudicotyledons</taxon>
        <taxon>Gunneridae</taxon>
        <taxon>Pentapetalae</taxon>
        <taxon>rosids</taxon>
        <taxon>malvids</taxon>
        <taxon>Myrtales</taxon>
        <taxon>Melastomataceae</taxon>
        <taxon>Melastomatoideae</taxon>
        <taxon>Melastomateae</taxon>
        <taxon>Melastoma</taxon>
    </lineage>
</organism>
<accession>A0ACB9S0P1</accession>
<proteinExistence type="predicted"/>